<dbReference type="AlphaFoldDB" id="A0A8I0AG24"/>
<dbReference type="Pfam" id="PF08676">
    <property type="entry name" value="MutL_C"/>
    <property type="match status" value="1"/>
</dbReference>
<reference evidence="8 9" key="1">
    <citation type="submission" date="2020-08" db="EMBL/GenBank/DDBJ databases">
        <title>Genome public.</title>
        <authorList>
            <person name="Liu C."/>
            <person name="Sun Q."/>
        </authorList>
    </citation>
    <scope>NUCLEOTIDE SEQUENCE [LARGE SCALE GENOMIC DNA]</scope>
    <source>
        <strain evidence="8 9">BX17</strain>
    </source>
</reference>
<keyword evidence="3 4" id="KW-0234">DNA repair</keyword>
<feature type="domain" description="DNA mismatch repair protein S5" evidence="7">
    <location>
        <begin position="209"/>
        <end position="327"/>
    </location>
</feature>
<comment type="similarity">
    <text evidence="1 4">Belongs to the DNA mismatch repair MutL/HexB family.</text>
</comment>
<dbReference type="HAMAP" id="MF_00149">
    <property type="entry name" value="DNA_mis_repair"/>
    <property type="match status" value="1"/>
</dbReference>
<dbReference type="RefSeq" id="WP_186901357.1">
    <property type="nucleotide sequence ID" value="NZ_JACOOT010000021.1"/>
</dbReference>
<dbReference type="SMART" id="SM01340">
    <property type="entry name" value="DNA_mis_repair"/>
    <property type="match status" value="1"/>
</dbReference>
<dbReference type="PROSITE" id="PS00058">
    <property type="entry name" value="DNA_MISMATCH_REPAIR_1"/>
    <property type="match status" value="1"/>
</dbReference>
<dbReference type="InterPro" id="IPR020667">
    <property type="entry name" value="DNA_mismatch_repair_MutL"/>
</dbReference>
<evidence type="ECO:0000313" key="9">
    <source>
        <dbReference type="Proteomes" id="UP000652847"/>
    </source>
</evidence>
<dbReference type="Gene3D" id="3.30.565.10">
    <property type="entry name" value="Histidine kinase-like ATPase, C-terminal domain"/>
    <property type="match status" value="1"/>
</dbReference>
<dbReference type="InterPro" id="IPR042120">
    <property type="entry name" value="MutL_C_dimsub"/>
</dbReference>
<dbReference type="InterPro" id="IPR014721">
    <property type="entry name" value="Ribsml_uS5_D2-typ_fold_subgr"/>
</dbReference>
<dbReference type="InterPro" id="IPR014790">
    <property type="entry name" value="MutL_C"/>
</dbReference>
<dbReference type="InterPro" id="IPR042121">
    <property type="entry name" value="MutL_C_regsub"/>
</dbReference>
<evidence type="ECO:0000259" key="6">
    <source>
        <dbReference type="SMART" id="SM00853"/>
    </source>
</evidence>
<dbReference type="CDD" id="cd00782">
    <property type="entry name" value="MutL_Trans"/>
    <property type="match status" value="1"/>
</dbReference>
<dbReference type="Pfam" id="PF01119">
    <property type="entry name" value="DNA_mis_repair"/>
    <property type="match status" value="1"/>
</dbReference>
<keyword evidence="2 4" id="KW-0227">DNA damage</keyword>
<dbReference type="GO" id="GO:0004519">
    <property type="term" value="F:endonuclease activity"/>
    <property type="evidence" value="ECO:0007669"/>
    <property type="project" value="UniProtKB-KW"/>
</dbReference>
<dbReference type="NCBIfam" id="TIGR00585">
    <property type="entry name" value="mutl"/>
    <property type="match status" value="1"/>
</dbReference>
<feature type="region of interest" description="Disordered" evidence="5">
    <location>
        <begin position="546"/>
        <end position="573"/>
    </location>
</feature>
<dbReference type="GO" id="GO:0005524">
    <property type="term" value="F:ATP binding"/>
    <property type="evidence" value="ECO:0007669"/>
    <property type="project" value="InterPro"/>
</dbReference>
<keyword evidence="9" id="KW-1185">Reference proteome</keyword>
<feature type="compositionally biased region" description="Polar residues" evidence="5">
    <location>
        <begin position="468"/>
        <end position="501"/>
    </location>
</feature>
<dbReference type="InterPro" id="IPR013507">
    <property type="entry name" value="DNA_mismatch_S5_2-like"/>
</dbReference>
<evidence type="ECO:0000256" key="3">
    <source>
        <dbReference type="ARBA" id="ARBA00023204"/>
    </source>
</evidence>
<comment type="function">
    <text evidence="4">This protein is involved in the repair of mismatches in DNA. It is required for dam-dependent methyl-directed DNA mismatch repair. May act as a 'molecular matchmaker', a protein that promotes the formation of a stable complex between two or more DNA-binding proteins in an ATP-dependent manner without itself being part of a final effector complex.</text>
</comment>
<dbReference type="GO" id="GO:0006298">
    <property type="term" value="P:mismatch repair"/>
    <property type="evidence" value="ECO:0007669"/>
    <property type="project" value="UniProtKB-UniRule"/>
</dbReference>
<dbReference type="InterPro" id="IPR002099">
    <property type="entry name" value="MutL/Mlh/PMS"/>
</dbReference>
<keyword evidence="8" id="KW-0540">Nuclease</keyword>
<dbReference type="EMBL" id="JACOOT010000021">
    <property type="protein sequence ID" value="MBC5651317.1"/>
    <property type="molecule type" value="Genomic_DNA"/>
</dbReference>
<dbReference type="Gene3D" id="3.30.1370.100">
    <property type="entry name" value="MutL, C-terminal domain, regulatory subdomain"/>
    <property type="match status" value="1"/>
</dbReference>
<dbReference type="SMART" id="SM00853">
    <property type="entry name" value="MutL_C"/>
    <property type="match status" value="1"/>
</dbReference>
<sequence length="780" mass="85794">MRKIAVLDKHTIDKIAAGEVVERPSSVVKELVENSIDAGATAVTVEIADGGKKLIRITDNGGGIEASQVPTAFLSHATSKIEKVEDLENIASLGFRGEALSSIAAVSQVELITKTPSAISGVRYVIEGGVEQSMEEMGAPDGTTFLVRNLFYNTPARSKFLKSDTSEANYIGTMMEQLALSHPEISFKYIQNKQVKLHTSGNYNVKDVIYNVYGRDMAKALLDVSYENDFMKIEGFAGKPEVSRGNRSFENYYVNGRFVKNNIITKAIEDAYKGFVMQHKFPFVSLHIQMTGNDLDVNVHPRKLEVRFARGTEVYDAIYEAVHNALLHRELIPVVPVGKEERVPKAAAVSRGAVPEPFEKSRRPEPGYGNMAGNPVQAGKPFLQNGGKMSGGYGSSSGYPFGSMLREQAVYQAKPFSKEEEALFAGTLKAAAQADEMAADVGKTNDGSSQADGAPNDMQDKPGAQLGNLETEQSAQTAQSEAYTGKNLESQGMTPVGQNMDKSGMSGLEAGNSADFQPEDVQAQNPGQIAEQGTGFQAADTVLLQRDSESSAEASSKVSDTESGAEPVSQESPQQLELFHEKLLAPESRSRHKLIGQLFDTYWLVEFENQFYIIDQHAAHEKVNYERFVKRFKEQTIESQYLSPPLVVTLNMEEQARLKANEEYFRQYGFEIEPFGGREYCISAVPSNLYGFHEEELFLEMLDNLGGEGSKDAFNLFTTRLATMACKAAVKGNHQMSALEADKLIDELLTLDNPYNCPHGRPTIIAMTKTEIEKKFKRIV</sequence>
<dbReference type="Gene3D" id="3.30.230.10">
    <property type="match status" value="1"/>
</dbReference>
<keyword evidence="8" id="KW-0378">Hydrolase</keyword>
<name>A0A8I0AG24_9FIRM</name>
<evidence type="ECO:0000256" key="4">
    <source>
        <dbReference type="HAMAP-Rule" id="MF_00149"/>
    </source>
</evidence>
<proteinExistence type="inferred from homology"/>
<dbReference type="SUPFAM" id="SSF118116">
    <property type="entry name" value="DNA mismatch repair protein MutL"/>
    <property type="match status" value="1"/>
</dbReference>
<accession>A0A8I0AG24</accession>
<comment type="caution">
    <text evidence="8">The sequence shown here is derived from an EMBL/GenBank/DDBJ whole genome shotgun (WGS) entry which is preliminary data.</text>
</comment>
<dbReference type="Pfam" id="PF13589">
    <property type="entry name" value="HATPase_c_3"/>
    <property type="match status" value="1"/>
</dbReference>
<evidence type="ECO:0000256" key="5">
    <source>
        <dbReference type="SAM" id="MobiDB-lite"/>
    </source>
</evidence>
<dbReference type="PANTHER" id="PTHR10073:SF12">
    <property type="entry name" value="DNA MISMATCH REPAIR PROTEIN MLH1"/>
    <property type="match status" value="1"/>
</dbReference>
<protein>
    <recommendedName>
        <fullName evidence="4">DNA mismatch repair protein MutL</fullName>
    </recommendedName>
</protein>
<gene>
    <name evidence="4 8" type="primary">mutL</name>
    <name evidence="8" type="ORF">H8S54_09380</name>
</gene>
<dbReference type="FunFam" id="3.30.565.10:FF:000003">
    <property type="entry name" value="DNA mismatch repair endonuclease MutL"/>
    <property type="match status" value="1"/>
</dbReference>
<dbReference type="PANTHER" id="PTHR10073">
    <property type="entry name" value="DNA MISMATCH REPAIR PROTEIN MLH, PMS, MUTL"/>
    <property type="match status" value="1"/>
</dbReference>
<dbReference type="Proteomes" id="UP000652847">
    <property type="component" value="Unassembled WGS sequence"/>
</dbReference>
<dbReference type="Gene3D" id="3.30.1540.20">
    <property type="entry name" value="MutL, C-terminal domain, dimerisation subdomain"/>
    <property type="match status" value="1"/>
</dbReference>
<dbReference type="InterPro" id="IPR020568">
    <property type="entry name" value="Ribosomal_Su5_D2-typ_SF"/>
</dbReference>
<dbReference type="SUPFAM" id="SSF55874">
    <property type="entry name" value="ATPase domain of HSP90 chaperone/DNA topoisomerase II/histidine kinase"/>
    <property type="match status" value="1"/>
</dbReference>
<keyword evidence="8" id="KW-0255">Endonuclease</keyword>
<feature type="domain" description="MutL C-terminal dimerisation" evidence="6">
    <location>
        <begin position="594"/>
        <end position="736"/>
    </location>
</feature>
<dbReference type="InterPro" id="IPR038973">
    <property type="entry name" value="MutL/Mlh/Pms-like"/>
</dbReference>
<dbReference type="SUPFAM" id="SSF54211">
    <property type="entry name" value="Ribosomal protein S5 domain 2-like"/>
    <property type="match status" value="1"/>
</dbReference>
<dbReference type="GO" id="GO:0032300">
    <property type="term" value="C:mismatch repair complex"/>
    <property type="evidence" value="ECO:0007669"/>
    <property type="project" value="InterPro"/>
</dbReference>
<feature type="region of interest" description="Disordered" evidence="5">
    <location>
        <begin position="439"/>
        <end position="520"/>
    </location>
</feature>
<dbReference type="GO" id="GO:0016887">
    <property type="term" value="F:ATP hydrolysis activity"/>
    <property type="evidence" value="ECO:0007669"/>
    <property type="project" value="InterPro"/>
</dbReference>
<dbReference type="InterPro" id="IPR037198">
    <property type="entry name" value="MutL_C_sf"/>
</dbReference>
<evidence type="ECO:0000259" key="7">
    <source>
        <dbReference type="SMART" id="SM01340"/>
    </source>
</evidence>
<evidence type="ECO:0000256" key="2">
    <source>
        <dbReference type="ARBA" id="ARBA00022763"/>
    </source>
</evidence>
<dbReference type="InterPro" id="IPR036890">
    <property type="entry name" value="HATPase_C_sf"/>
</dbReference>
<evidence type="ECO:0000313" key="8">
    <source>
        <dbReference type="EMBL" id="MBC5651317.1"/>
    </source>
</evidence>
<dbReference type="GO" id="GO:0030983">
    <property type="term" value="F:mismatched DNA binding"/>
    <property type="evidence" value="ECO:0007669"/>
    <property type="project" value="InterPro"/>
</dbReference>
<dbReference type="GO" id="GO:0140664">
    <property type="term" value="F:ATP-dependent DNA damage sensor activity"/>
    <property type="evidence" value="ECO:0007669"/>
    <property type="project" value="InterPro"/>
</dbReference>
<dbReference type="CDD" id="cd16926">
    <property type="entry name" value="HATPase_MutL-MLH-PMS-like"/>
    <property type="match status" value="1"/>
</dbReference>
<organism evidence="8 9">
    <name type="scientific">Blautia segnis</name>
    <dbReference type="NCBI Taxonomy" id="2763030"/>
    <lineage>
        <taxon>Bacteria</taxon>
        <taxon>Bacillati</taxon>
        <taxon>Bacillota</taxon>
        <taxon>Clostridia</taxon>
        <taxon>Lachnospirales</taxon>
        <taxon>Lachnospiraceae</taxon>
        <taxon>Blautia</taxon>
    </lineage>
</organism>
<dbReference type="InterPro" id="IPR014762">
    <property type="entry name" value="DNA_mismatch_repair_CS"/>
</dbReference>
<evidence type="ECO:0000256" key="1">
    <source>
        <dbReference type="ARBA" id="ARBA00006082"/>
    </source>
</evidence>